<dbReference type="Gene3D" id="2.10.260.10">
    <property type="match status" value="1"/>
</dbReference>
<dbReference type="EMBL" id="BAABBF010000006">
    <property type="protein sequence ID" value="GAA3717540.1"/>
    <property type="molecule type" value="Genomic_DNA"/>
</dbReference>
<organism evidence="1 2">
    <name type="scientific">Sphingomonas cynarae</name>
    <dbReference type="NCBI Taxonomy" id="930197"/>
    <lineage>
        <taxon>Bacteria</taxon>
        <taxon>Pseudomonadati</taxon>
        <taxon>Pseudomonadota</taxon>
        <taxon>Alphaproteobacteria</taxon>
        <taxon>Sphingomonadales</taxon>
        <taxon>Sphingomonadaceae</taxon>
        <taxon>Sphingomonas</taxon>
    </lineage>
</organism>
<sequence>MRHSLGKRYGKAYIPDYTGVQPMGAIETRTFRSGNSVAVRLPKSFGLPAGTMVTMEQVGDTVMVKPAVDADAEKAKVSELIRRLRSIGPITPIEERAPIEFPDRTGME</sequence>
<dbReference type="InterPro" id="IPR037914">
    <property type="entry name" value="SpoVT-AbrB_sf"/>
</dbReference>
<accession>A0ABP7ED72</accession>
<dbReference type="SUPFAM" id="SSF89447">
    <property type="entry name" value="AbrB/MazE/MraZ-like"/>
    <property type="match status" value="1"/>
</dbReference>
<gene>
    <name evidence="1" type="ORF">GCM10022268_27460</name>
</gene>
<evidence type="ECO:0000313" key="1">
    <source>
        <dbReference type="EMBL" id="GAA3717540.1"/>
    </source>
</evidence>
<reference evidence="2" key="1">
    <citation type="journal article" date="2019" name="Int. J. Syst. Evol. Microbiol.">
        <title>The Global Catalogue of Microorganisms (GCM) 10K type strain sequencing project: providing services to taxonomists for standard genome sequencing and annotation.</title>
        <authorList>
            <consortium name="The Broad Institute Genomics Platform"/>
            <consortium name="The Broad Institute Genome Sequencing Center for Infectious Disease"/>
            <person name="Wu L."/>
            <person name="Ma J."/>
        </authorList>
    </citation>
    <scope>NUCLEOTIDE SEQUENCE [LARGE SCALE GENOMIC DNA]</scope>
    <source>
        <strain evidence="2">JCM 17498</strain>
    </source>
</reference>
<dbReference type="Proteomes" id="UP001500523">
    <property type="component" value="Unassembled WGS sequence"/>
</dbReference>
<comment type="caution">
    <text evidence="1">The sequence shown here is derived from an EMBL/GenBank/DDBJ whole genome shotgun (WGS) entry which is preliminary data.</text>
</comment>
<proteinExistence type="predicted"/>
<evidence type="ECO:0008006" key="3">
    <source>
        <dbReference type="Google" id="ProtNLM"/>
    </source>
</evidence>
<evidence type="ECO:0000313" key="2">
    <source>
        <dbReference type="Proteomes" id="UP001500523"/>
    </source>
</evidence>
<keyword evidence="2" id="KW-1185">Reference proteome</keyword>
<protein>
    <recommendedName>
        <fullName evidence="3">SpoVT-AbrB domain-containing protein</fullName>
    </recommendedName>
</protein>
<name>A0ABP7ED72_9SPHN</name>